<evidence type="ECO:0000256" key="4">
    <source>
        <dbReference type="ARBA" id="ARBA00023306"/>
    </source>
</evidence>
<sequence length="404" mass="42004">MSGADETMGADDARCDDAAQKAAMTLSGAGETGAAKAAGSATDVSVGAEFESDMRQSYASATQEFEAGASEADAPEADDAGAGALAEVGADVAISAAEIRDAESAQTDGFVSDADRRETAEDPSVVVPAANVAPLAEANGAEGQTVDSQPAEPPPPPGEQVIRAVEALIFASTEPVSARTILGLLESRALIPEAVQDVGAYVRETLVALVARYDGRGVAPVEVAGGWQFRTAADLAPMLTKVLAKPRRLQRGTMETLAIIAYHQPCTRAEIEEIRGVSLGQTVLDTLIEESLIAPRGRKEVPGRPVLWGTTADFLRHFGLTSLTALPRREELLGDMPTSPRLPVTHNAQQNSADLLTHGTESSEESSSPEDEKDMGGRSVPDDDTREPSGGDAGASEALSDDED</sequence>
<dbReference type="STRING" id="1120919.GCA_000429165_00947"/>
<evidence type="ECO:0000256" key="2">
    <source>
        <dbReference type="ARBA" id="ARBA00022618"/>
    </source>
</evidence>
<feature type="compositionally biased region" description="Basic and acidic residues" evidence="5">
    <location>
        <begin position="374"/>
        <end position="389"/>
    </location>
</feature>
<evidence type="ECO:0008006" key="8">
    <source>
        <dbReference type="Google" id="ProtNLM"/>
    </source>
</evidence>
<keyword evidence="7" id="KW-1185">Reference proteome</keyword>
<dbReference type="Gene3D" id="1.10.10.10">
    <property type="entry name" value="Winged helix-like DNA-binding domain superfamily/Winged helix DNA-binding domain"/>
    <property type="match status" value="2"/>
</dbReference>
<evidence type="ECO:0000313" key="7">
    <source>
        <dbReference type="Proteomes" id="UP000321635"/>
    </source>
</evidence>
<feature type="region of interest" description="Disordered" evidence="5">
    <location>
        <begin position="354"/>
        <end position="404"/>
    </location>
</feature>
<accession>A0A511XAZ3</accession>
<comment type="caution">
    <text evidence="6">The sequence shown here is derived from an EMBL/GenBank/DDBJ whole genome shotgun (WGS) entry which is preliminary data.</text>
</comment>
<dbReference type="EMBL" id="BJYF01000011">
    <property type="protein sequence ID" value="GEN60095.1"/>
    <property type="molecule type" value="Genomic_DNA"/>
</dbReference>
<name>A0A511XAZ3_9PROT</name>
<dbReference type="SUPFAM" id="SSF46785">
    <property type="entry name" value="Winged helix' DNA-binding domain"/>
    <property type="match status" value="2"/>
</dbReference>
<dbReference type="InterPro" id="IPR036388">
    <property type="entry name" value="WH-like_DNA-bd_sf"/>
</dbReference>
<keyword evidence="4" id="KW-0131">Cell cycle</keyword>
<dbReference type="GO" id="GO:0051301">
    <property type="term" value="P:cell division"/>
    <property type="evidence" value="ECO:0007669"/>
    <property type="project" value="UniProtKB-KW"/>
</dbReference>
<dbReference type="NCBIfam" id="TIGR00281">
    <property type="entry name" value="SMC-Scp complex subunit ScpB"/>
    <property type="match status" value="1"/>
</dbReference>
<gene>
    <name evidence="6" type="ORF">ANI02nite_19790</name>
</gene>
<keyword evidence="1" id="KW-0963">Cytoplasm</keyword>
<organism evidence="6 7">
    <name type="scientific">Acetobacter nitrogenifigens DSM 23921 = NBRC 105050</name>
    <dbReference type="NCBI Taxonomy" id="1120919"/>
    <lineage>
        <taxon>Bacteria</taxon>
        <taxon>Pseudomonadati</taxon>
        <taxon>Pseudomonadota</taxon>
        <taxon>Alphaproteobacteria</taxon>
        <taxon>Acetobacterales</taxon>
        <taxon>Acetobacteraceae</taxon>
        <taxon>Acetobacter</taxon>
    </lineage>
</organism>
<dbReference type="InterPro" id="IPR036390">
    <property type="entry name" value="WH_DNA-bd_sf"/>
</dbReference>
<keyword evidence="3" id="KW-0159">Chromosome partition</keyword>
<dbReference type="InterPro" id="IPR005234">
    <property type="entry name" value="ScpB_csome_segregation"/>
</dbReference>
<protein>
    <recommendedName>
        <fullName evidence="8">Segregation and condensation protein B</fullName>
    </recommendedName>
</protein>
<proteinExistence type="predicted"/>
<evidence type="ECO:0000256" key="3">
    <source>
        <dbReference type="ARBA" id="ARBA00022829"/>
    </source>
</evidence>
<dbReference type="PANTHER" id="PTHR34298">
    <property type="entry name" value="SEGREGATION AND CONDENSATION PROTEIN B"/>
    <property type="match status" value="1"/>
</dbReference>
<reference evidence="6 7" key="1">
    <citation type="submission" date="2019-07" db="EMBL/GenBank/DDBJ databases">
        <title>Whole genome shotgun sequence of Acetobacter nitrogenifigens NBRC 105050.</title>
        <authorList>
            <person name="Hosoyama A."/>
            <person name="Uohara A."/>
            <person name="Ohji S."/>
            <person name="Ichikawa N."/>
        </authorList>
    </citation>
    <scope>NUCLEOTIDE SEQUENCE [LARGE SCALE GENOMIC DNA]</scope>
    <source>
        <strain evidence="6 7">NBRC 105050</strain>
    </source>
</reference>
<dbReference type="PANTHER" id="PTHR34298:SF2">
    <property type="entry name" value="SEGREGATION AND CONDENSATION PROTEIN B"/>
    <property type="match status" value="1"/>
</dbReference>
<feature type="compositionally biased region" description="Acidic residues" evidence="5">
    <location>
        <begin position="362"/>
        <end position="373"/>
    </location>
</feature>
<evidence type="ECO:0000256" key="5">
    <source>
        <dbReference type="SAM" id="MobiDB-lite"/>
    </source>
</evidence>
<dbReference type="AlphaFoldDB" id="A0A511XAZ3"/>
<feature type="region of interest" description="Disordered" evidence="5">
    <location>
        <begin position="51"/>
        <end position="81"/>
    </location>
</feature>
<keyword evidence="2" id="KW-0132">Cell division</keyword>
<evidence type="ECO:0000313" key="6">
    <source>
        <dbReference type="EMBL" id="GEN60095.1"/>
    </source>
</evidence>
<evidence type="ECO:0000256" key="1">
    <source>
        <dbReference type="ARBA" id="ARBA00022490"/>
    </source>
</evidence>
<dbReference type="Proteomes" id="UP000321635">
    <property type="component" value="Unassembled WGS sequence"/>
</dbReference>
<dbReference type="Pfam" id="PF04079">
    <property type="entry name" value="SMC_ScpB"/>
    <property type="match status" value="1"/>
</dbReference>
<dbReference type="GO" id="GO:0051304">
    <property type="term" value="P:chromosome separation"/>
    <property type="evidence" value="ECO:0007669"/>
    <property type="project" value="InterPro"/>
</dbReference>